<dbReference type="Pfam" id="PF07714">
    <property type="entry name" value="PK_Tyr_Ser-Thr"/>
    <property type="match status" value="1"/>
</dbReference>
<evidence type="ECO:0000256" key="9">
    <source>
        <dbReference type="ARBA" id="ARBA00048329"/>
    </source>
</evidence>
<dbReference type="GO" id="GO:0005737">
    <property type="term" value="C:cytoplasm"/>
    <property type="evidence" value="ECO:0007669"/>
    <property type="project" value="TreeGrafter"/>
</dbReference>
<dbReference type="STRING" id="32264.T1JVT8"/>
<dbReference type="SUPFAM" id="SSF56112">
    <property type="entry name" value="Protein kinase-like (PK-like)"/>
    <property type="match status" value="1"/>
</dbReference>
<reference evidence="17" key="1">
    <citation type="submission" date="2011-08" db="EMBL/GenBank/DDBJ databases">
        <authorList>
            <person name="Rombauts S."/>
        </authorList>
    </citation>
    <scope>NUCLEOTIDE SEQUENCE</scope>
    <source>
        <strain evidence="17">London</strain>
    </source>
</reference>
<evidence type="ECO:0000256" key="11">
    <source>
        <dbReference type="ARBA" id="ARBA00077446"/>
    </source>
</evidence>
<dbReference type="Gene3D" id="3.30.200.20">
    <property type="entry name" value="Phosphorylase Kinase, domain 1"/>
    <property type="match status" value="1"/>
</dbReference>
<evidence type="ECO:0000256" key="7">
    <source>
        <dbReference type="ARBA" id="ARBA00022840"/>
    </source>
</evidence>
<evidence type="ECO:0000256" key="13">
    <source>
        <dbReference type="SAM" id="Coils"/>
    </source>
</evidence>
<feature type="region of interest" description="Disordered" evidence="14">
    <location>
        <begin position="536"/>
        <end position="557"/>
    </location>
</feature>
<dbReference type="InterPro" id="IPR008271">
    <property type="entry name" value="Ser/Thr_kinase_AS"/>
</dbReference>
<keyword evidence="13" id="KW-0175">Coiled coil</keyword>
<evidence type="ECO:0000256" key="1">
    <source>
        <dbReference type="ARBA" id="ARBA00006529"/>
    </source>
</evidence>
<feature type="domain" description="Protein kinase" evidence="15">
    <location>
        <begin position="142"/>
        <end position="382"/>
    </location>
</feature>
<evidence type="ECO:0000256" key="5">
    <source>
        <dbReference type="ARBA" id="ARBA00022741"/>
    </source>
</evidence>
<evidence type="ECO:0000256" key="8">
    <source>
        <dbReference type="ARBA" id="ARBA00047559"/>
    </source>
</evidence>
<dbReference type="Gene3D" id="1.10.510.10">
    <property type="entry name" value="Transferase(Phosphotransferase) domain 1"/>
    <property type="match status" value="1"/>
</dbReference>
<comment type="catalytic activity">
    <reaction evidence="8">
        <text>L-threonyl-[protein] + ATP = O-phospho-L-threonyl-[protein] + ADP + H(+)</text>
        <dbReference type="Rhea" id="RHEA:46608"/>
        <dbReference type="Rhea" id="RHEA-COMP:11060"/>
        <dbReference type="Rhea" id="RHEA-COMP:11605"/>
        <dbReference type="ChEBI" id="CHEBI:15378"/>
        <dbReference type="ChEBI" id="CHEBI:30013"/>
        <dbReference type="ChEBI" id="CHEBI:30616"/>
        <dbReference type="ChEBI" id="CHEBI:61977"/>
        <dbReference type="ChEBI" id="CHEBI:456216"/>
        <dbReference type="EC" id="2.7.11.25"/>
    </reaction>
</comment>
<dbReference type="FunFam" id="1.10.510.10:FF:000087">
    <property type="entry name" value="Mitogen-activated protein kinase kinase kinase 12"/>
    <property type="match status" value="1"/>
</dbReference>
<keyword evidence="7" id="KW-0067">ATP-binding</keyword>
<feature type="coiled-coil region" evidence="13">
    <location>
        <begin position="439"/>
        <end position="480"/>
    </location>
</feature>
<dbReference type="HOGENOM" id="CLU_489472_0_0_1"/>
<dbReference type="PANTHER" id="PTHR44329:SF304">
    <property type="entry name" value="MITOGEN-ACTIVATED PROTEIN KINASE KINASE KINASE 13-LIKE ISOFORM X1"/>
    <property type="match status" value="1"/>
</dbReference>
<dbReference type="InterPro" id="IPR011009">
    <property type="entry name" value="Kinase-like_dom_sf"/>
</dbReference>
<dbReference type="OMA" id="LETHAIM"/>
<evidence type="ECO:0000256" key="3">
    <source>
        <dbReference type="ARBA" id="ARBA00022527"/>
    </source>
</evidence>
<dbReference type="EC" id="2.7.11.25" evidence="2"/>
<keyword evidence="6" id="KW-0418">Kinase</keyword>
<keyword evidence="3" id="KW-0723">Serine/threonine-protein kinase</keyword>
<evidence type="ECO:0000256" key="14">
    <source>
        <dbReference type="SAM" id="MobiDB-lite"/>
    </source>
</evidence>
<name>T1JVT8_TETUR</name>
<protein>
    <recommendedName>
        <fullName evidence="10">Mitogen-activated protein kinase kinase kinase dlk-1</fullName>
        <ecNumber evidence="2">2.7.11.25</ecNumber>
    </recommendedName>
    <alternativeName>
        <fullName evidence="12">DAP kinase-like kinase</fullName>
    </alternativeName>
    <alternativeName>
        <fullName evidence="11">Death-associated protein kinase-like kinase</fullName>
    </alternativeName>
</protein>
<feature type="compositionally biased region" description="Acidic residues" evidence="14">
    <location>
        <begin position="1"/>
        <end position="11"/>
    </location>
</feature>
<evidence type="ECO:0000256" key="4">
    <source>
        <dbReference type="ARBA" id="ARBA00022679"/>
    </source>
</evidence>
<dbReference type="AlphaFoldDB" id="T1JVT8"/>
<gene>
    <name evidence="16" type="primary">107371029</name>
</gene>
<dbReference type="SMART" id="SM00220">
    <property type="entry name" value="S_TKc"/>
    <property type="match status" value="1"/>
</dbReference>
<reference evidence="16" key="2">
    <citation type="submission" date="2015-06" db="UniProtKB">
        <authorList>
            <consortium name="EnsemblMetazoa"/>
        </authorList>
    </citation>
    <scope>IDENTIFICATION</scope>
</reference>
<dbReference type="InterPro" id="IPR051681">
    <property type="entry name" value="Ser/Thr_Kinases-Pseudokinases"/>
</dbReference>
<evidence type="ECO:0000256" key="12">
    <source>
        <dbReference type="ARBA" id="ARBA00080806"/>
    </source>
</evidence>
<sequence>MEEPSPSESDQDINHVTSSASSYEKPLTRKPSISRSMPDITRDTPDDMRLETLRDSKRKPLVFERLNVASPAFNGIIAKGQPMIKQQLPEFNFCNSPGTSDGFSKPFNRWFGGFFGCIMNAIGKGTSKDKKIDDWEIPIQRMQDLQLIGSGAQGAVFFGRLEGQPVAVKKVREKVDTDIKHLRKLDHPNIVAFKGVCTQPGCYCIIMEYCPNGQLYDILKIRKIPPNTVVDWSRQIASGMNYLHQRKIIHRDLKSPNVLMSSNNVLKISDFGNSRLWDDKSMKMSFAGTVSWMAPEVIRNERCSEKVDVWSYGVVIWEILTREIPYKDVDSSAIMWGVGNTSLHLPVPTTCPDGLKLLLNQCWKQKPANRPTFAQILDHLDIAANEIISIGNEKFYQMQATWKEEIDLYVSHIKRVSGQISPFSSDDELDLTRKREEETQAALEEKRLYEKKLENVNNLYLELQAVYLQLEQREKQIRQKETLIKKCKAHYDQCISEKVDRILHVLDNEPPENPDDLKKIIKMEIISLKTSLERFKESNDSPDTFKSNHSHETNPND</sequence>
<dbReference type="KEGG" id="tut:107371029"/>
<feature type="region of interest" description="Disordered" evidence="14">
    <location>
        <begin position="1"/>
        <end position="47"/>
    </location>
</feature>
<proteinExistence type="inferred from homology"/>
<organism evidence="16 17">
    <name type="scientific">Tetranychus urticae</name>
    <name type="common">Two-spotted spider mite</name>
    <dbReference type="NCBI Taxonomy" id="32264"/>
    <lineage>
        <taxon>Eukaryota</taxon>
        <taxon>Metazoa</taxon>
        <taxon>Ecdysozoa</taxon>
        <taxon>Arthropoda</taxon>
        <taxon>Chelicerata</taxon>
        <taxon>Arachnida</taxon>
        <taxon>Acari</taxon>
        <taxon>Acariformes</taxon>
        <taxon>Trombidiformes</taxon>
        <taxon>Prostigmata</taxon>
        <taxon>Eleutherengona</taxon>
        <taxon>Raphignathae</taxon>
        <taxon>Tetranychoidea</taxon>
        <taxon>Tetranychidae</taxon>
        <taxon>Tetranychus</taxon>
    </lineage>
</organism>
<dbReference type="Proteomes" id="UP000015104">
    <property type="component" value="Unassembled WGS sequence"/>
</dbReference>
<evidence type="ECO:0000313" key="16">
    <source>
        <dbReference type="EnsemblMetazoa" id="tetur02g05770.1"/>
    </source>
</evidence>
<dbReference type="OrthoDB" id="339325at2759"/>
<comment type="catalytic activity">
    <reaction evidence="9">
        <text>L-seryl-[protein] + ATP = O-phospho-L-seryl-[protein] + ADP + H(+)</text>
        <dbReference type="Rhea" id="RHEA:17989"/>
        <dbReference type="Rhea" id="RHEA-COMP:9863"/>
        <dbReference type="Rhea" id="RHEA-COMP:11604"/>
        <dbReference type="ChEBI" id="CHEBI:15378"/>
        <dbReference type="ChEBI" id="CHEBI:29999"/>
        <dbReference type="ChEBI" id="CHEBI:30616"/>
        <dbReference type="ChEBI" id="CHEBI:83421"/>
        <dbReference type="ChEBI" id="CHEBI:456216"/>
        <dbReference type="EC" id="2.7.11.25"/>
    </reaction>
</comment>
<evidence type="ECO:0000313" key="17">
    <source>
        <dbReference type="Proteomes" id="UP000015104"/>
    </source>
</evidence>
<dbReference type="eggNOG" id="KOG4721">
    <property type="taxonomic scope" value="Eukaryota"/>
</dbReference>
<dbReference type="InterPro" id="IPR000719">
    <property type="entry name" value="Prot_kinase_dom"/>
</dbReference>
<dbReference type="GO" id="GO:0005524">
    <property type="term" value="F:ATP binding"/>
    <property type="evidence" value="ECO:0007669"/>
    <property type="project" value="UniProtKB-KW"/>
</dbReference>
<dbReference type="GO" id="GO:0006950">
    <property type="term" value="P:response to stress"/>
    <property type="evidence" value="ECO:0007669"/>
    <property type="project" value="UniProtKB-ARBA"/>
</dbReference>
<dbReference type="EnsemblMetazoa" id="tetur02g05770.1">
    <property type="protein sequence ID" value="tetur02g05770.1"/>
    <property type="gene ID" value="tetur02g05770"/>
</dbReference>
<evidence type="ECO:0000256" key="10">
    <source>
        <dbReference type="ARBA" id="ARBA00074193"/>
    </source>
</evidence>
<accession>T1JVT8</accession>
<dbReference type="PRINTS" id="PR00109">
    <property type="entry name" value="TYRKINASE"/>
</dbReference>
<keyword evidence="17" id="KW-1185">Reference proteome</keyword>
<evidence type="ECO:0000259" key="15">
    <source>
        <dbReference type="PROSITE" id="PS50011"/>
    </source>
</evidence>
<evidence type="ECO:0000256" key="6">
    <source>
        <dbReference type="ARBA" id="ARBA00022777"/>
    </source>
</evidence>
<keyword evidence="5" id="KW-0547">Nucleotide-binding</keyword>
<dbReference type="InterPro" id="IPR001245">
    <property type="entry name" value="Ser-Thr/Tyr_kinase_cat_dom"/>
</dbReference>
<dbReference type="EMBL" id="CAEY01000797">
    <property type="status" value="NOT_ANNOTATED_CDS"/>
    <property type="molecule type" value="Genomic_DNA"/>
</dbReference>
<keyword evidence="4" id="KW-0808">Transferase</keyword>
<evidence type="ECO:0000256" key="2">
    <source>
        <dbReference type="ARBA" id="ARBA00012406"/>
    </source>
</evidence>
<comment type="similarity">
    <text evidence="1">Belongs to the protein kinase superfamily. STE Ser/Thr protein kinase family. MAP kinase kinase kinase subfamily.</text>
</comment>
<dbReference type="PROSITE" id="PS00108">
    <property type="entry name" value="PROTEIN_KINASE_ST"/>
    <property type="match status" value="1"/>
</dbReference>
<dbReference type="PANTHER" id="PTHR44329">
    <property type="entry name" value="SERINE/THREONINE-PROTEIN KINASE TNNI3K-RELATED"/>
    <property type="match status" value="1"/>
</dbReference>
<dbReference type="GO" id="GO:0004709">
    <property type="term" value="F:MAP kinase kinase kinase activity"/>
    <property type="evidence" value="ECO:0007669"/>
    <property type="project" value="UniProtKB-EC"/>
</dbReference>
<dbReference type="PROSITE" id="PS50011">
    <property type="entry name" value="PROTEIN_KINASE_DOM"/>
    <property type="match status" value="1"/>
</dbReference>